<proteinExistence type="predicted"/>
<reference evidence="1" key="1">
    <citation type="journal article" date="2021" name="Proc. Natl. Acad. Sci. U.S.A.">
        <title>A Catalog of Tens of Thousands of Viruses from Human Metagenomes Reveals Hidden Associations with Chronic Diseases.</title>
        <authorList>
            <person name="Tisza M.J."/>
            <person name="Buck C.B."/>
        </authorList>
    </citation>
    <scope>NUCLEOTIDE SEQUENCE</scope>
    <source>
        <strain evidence="1">Ct2D011</strain>
    </source>
</reference>
<evidence type="ECO:0000313" key="1">
    <source>
        <dbReference type="EMBL" id="DAG03284.1"/>
    </source>
</evidence>
<accession>A0A8S5V986</accession>
<organism evidence="1">
    <name type="scientific">Siphoviridae sp. ct2D011</name>
    <dbReference type="NCBI Taxonomy" id="2825314"/>
    <lineage>
        <taxon>Viruses</taxon>
        <taxon>Duplodnaviria</taxon>
        <taxon>Heunggongvirae</taxon>
        <taxon>Uroviricota</taxon>
        <taxon>Caudoviricetes</taxon>
    </lineage>
</organism>
<sequence>MQILETTMSNYKDMAKLYKEQVSLGFSKFLP</sequence>
<name>A0A8S5V986_9CAUD</name>
<protein>
    <submittedName>
        <fullName evidence="1">Uncharacterized protein</fullName>
    </submittedName>
</protein>
<dbReference type="EMBL" id="BK016226">
    <property type="protein sequence ID" value="DAG03284.1"/>
    <property type="molecule type" value="Genomic_DNA"/>
</dbReference>